<dbReference type="EMBL" id="LDPR01000008">
    <property type="protein sequence ID" value="KLO36676.1"/>
    <property type="molecule type" value="Genomic_DNA"/>
</dbReference>
<evidence type="ECO:0000259" key="1">
    <source>
        <dbReference type="Pfam" id="PF00934"/>
    </source>
</evidence>
<sequence>MSFMTTNPEALQTAARVLFGIGDRIVTSNTAADKVTNGVVAPGADEVSAKVATHLRKVATNYAGVMSQATEIYDLFLTSLSDAAQQYSTTETINVHKMG</sequence>
<dbReference type="SUPFAM" id="SSF140459">
    <property type="entry name" value="PE/PPE dimer-like"/>
    <property type="match status" value="1"/>
</dbReference>
<dbReference type="Pfam" id="PF00934">
    <property type="entry name" value="PE"/>
    <property type="match status" value="1"/>
</dbReference>
<dbReference type="AlphaFoldDB" id="A0A0I9TU35"/>
<gene>
    <name evidence="2" type="ORF">ABH38_12000</name>
</gene>
<keyword evidence="3" id="KW-1185">Reference proteome</keyword>
<accession>A0A0I9TU35</accession>
<protein>
    <recommendedName>
        <fullName evidence="1">PE domain-containing protein</fullName>
    </recommendedName>
</protein>
<dbReference type="PATRIC" id="fig|29311.18.peg.3960"/>
<dbReference type="InterPro" id="IPR038332">
    <property type="entry name" value="PPE_sf"/>
</dbReference>
<name>A0A0I9TU35_9MYCO</name>
<organism evidence="2 3">
    <name type="scientific">Mycobacterium haemophilum</name>
    <dbReference type="NCBI Taxonomy" id="29311"/>
    <lineage>
        <taxon>Bacteria</taxon>
        <taxon>Bacillati</taxon>
        <taxon>Actinomycetota</taxon>
        <taxon>Actinomycetes</taxon>
        <taxon>Mycobacteriales</taxon>
        <taxon>Mycobacteriaceae</taxon>
        <taxon>Mycobacterium</taxon>
    </lineage>
</organism>
<dbReference type="RefSeq" id="WP_047314571.1">
    <property type="nucleotide sequence ID" value="NZ_LDPQ01000006.1"/>
</dbReference>
<evidence type="ECO:0000313" key="3">
    <source>
        <dbReference type="Proteomes" id="UP000036334"/>
    </source>
</evidence>
<comment type="caution">
    <text evidence="2">The sequence shown here is derived from an EMBL/GenBank/DDBJ whole genome shotgun (WGS) entry which is preliminary data.</text>
</comment>
<proteinExistence type="predicted"/>
<dbReference type="Proteomes" id="UP000036334">
    <property type="component" value="Unassembled WGS sequence"/>
</dbReference>
<feature type="domain" description="PE" evidence="1">
    <location>
        <begin position="4"/>
        <end position="94"/>
    </location>
</feature>
<dbReference type="Gene3D" id="1.10.287.850">
    <property type="entry name" value="HP0062-like domain"/>
    <property type="match status" value="1"/>
</dbReference>
<reference evidence="2 3" key="1">
    <citation type="submission" date="2015-05" db="EMBL/GenBank/DDBJ databases">
        <title>Genome sequence of Mycobacterium haemophilum.</title>
        <authorList>
            <person name="Greninger A.L."/>
            <person name="Cunningham G."/>
            <person name="Miller S."/>
        </authorList>
    </citation>
    <scope>NUCLEOTIDE SEQUENCE [LARGE SCALE GENOMIC DNA]</scope>
    <source>
        <strain evidence="3">UC1</strain>
    </source>
</reference>
<dbReference type="InterPro" id="IPR000084">
    <property type="entry name" value="PE-PGRS_N"/>
</dbReference>
<evidence type="ECO:0000313" key="2">
    <source>
        <dbReference type="EMBL" id="KLO36676.1"/>
    </source>
</evidence>